<comment type="caution">
    <text evidence="4">The sequence shown here is derived from an EMBL/GenBank/DDBJ whole genome shotgun (WGS) entry which is preliminary data.</text>
</comment>
<accession>A0A3N6W4L6</accession>
<gene>
    <name evidence="4" type="ORF">EHW97_13010</name>
</gene>
<organism evidence="4 5">
    <name type="scientific">Aeromicrobium camelliae</name>
    <dbReference type="NCBI Taxonomy" id="1538144"/>
    <lineage>
        <taxon>Bacteria</taxon>
        <taxon>Bacillati</taxon>
        <taxon>Actinomycetota</taxon>
        <taxon>Actinomycetes</taxon>
        <taxon>Propionibacteriales</taxon>
        <taxon>Nocardioidaceae</taxon>
        <taxon>Aeromicrobium</taxon>
    </lineage>
</organism>
<dbReference type="PANTHER" id="PTHR43877">
    <property type="entry name" value="AMINOALKYLPHOSPHONATE N-ACETYLTRANSFERASE-RELATED-RELATED"/>
    <property type="match status" value="1"/>
</dbReference>
<dbReference type="Gene3D" id="3.40.630.30">
    <property type="match status" value="1"/>
</dbReference>
<reference evidence="4 5" key="1">
    <citation type="submission" date="2018-11" db="EMBL/GenBank/DDBJ databases">
        <authorList>
            <person name="Li F."/>
        </authorList>
    </citation>
    <scope>NUCLEOTIDE SEQUENCE [LARGE SCALE GENOMIC DNA]</scope>
    <source>
        <strain evidence="4 5">YS17T</strain>
    </source>
</reference>
<dbReference type="InterPro" id="IPR050832">
    <property type="entry name" value="Bact_Acetyltransf"/>
</dbReference>
<dbReference type="Pfam" id="PF00583">
    <property type="entry name" value="Acetyltransf_1"/>
    <property type="match status" value="1"/>
</dbReference>
<evidence type="ECO:0000313" key="5">
    <source>
        <dbReference type="Proteomes" id="UP000275225"/>
    </source>
</evidence>
<dbReference type="SUPFAM" id="SSF55729">
    <property type="entry name" value="Acyl-CoA N-acyltransferases (Nat)"/>
    <property type="match status" value="1"/>
</dbReference>
<feature type="domain" description="N-acetyltransferase" evidence="3">
    <location>
        <begin position="7"/>
        <end position="165"/>
    </location>
</feature>
<dbReference type="InterPro" id="IPR000182">
    <property type="entry name" value="GNAT_dom"/>
</dbReference>
<dbReference type="RefSeq" id="WP_124237609.1">
    <property type="nucleotide sequence ID" value="NZ_JBHUFI010000011.1"/>
</dbReference>
<dbReference type="CDD" id="cd04301">
    <property type="entry name" value="NAT_SF"/>
    <property type="match status" value="1"/>
</dbReference>
<proteinExistence type="predicted"/>
<keyword evidence="5" id="KW-1185">Reference proteome</keyword>
<dbReference type="Proteomes" id="UP000275225">
    <property type="component" value="Unassembled WGS sequence"/>
</dbReference>
<dbReference type="PROSITE" id="PS51186">
    <property type="entry name" value="GNAT"/>
    <property type="match status" value="1"/>
</dbReference>
<evidence type="ECO:0000313" key="4">
    <source>
        <dbReference type="EMBL" id="RQN02479.1"/>
    </source>
</evidence>
<dbReference type="OrthoDB" id="273614at2"/>
<keyword evidence="1 4" id="KW-0808">Transferase</keyword>
<dbReference type="InterPro" id="IPR016181">
    <property type="entry name" value="Acyl_CoA_acyltransferase"/>
</dbReference>
<evidence type="ECO:0000256" key="1">
    <source>
        <dbReference type="ARBA" id="ARBA00022679"/>
    </source>
</evidence>
<dbReference type="GO" id="GO:0016747">
    <property type="term" value="F:acyltransferase activity, transferring groups other than amino-acyl groups"/>
    <property type="evidence" value="ECO:0007669"/>
    <property type="project" value="InterPro"/>
</dbReference>
<name>A0A3N6W4L6_9ACTN</name>
<evidence type="ECO:0000259" key="3">
    <source>
        <dbReference type="PROSITE" id="PS51186"/>
    </source>
</evidence>
<sequence length="167" mass="18164">MIDVITIEVRSPDAAELRDAGRLTVAAYLADGHLEPGDDYGDWLGDTAGRAGGVLVATAGDTVLGAVTWCPPGSPHREVARTDDEGEFRALAVDPAHRGRGAARALVEACLRRGRELGLARIWLCSLTEMTKAHRLYESMGFRRVPERDWVPDDAPDLVLLAFCREL</sequence>
<dbReference type="PANTHER" id="PTHR43877:SF2">
    <property type="entry name" value="AMINOALKYLPHOSPHONATE N-ACETYLTRANSFERASE-RELATED"/>
    <property type="match status" value="1"/>
</dbReference>
<dbReference type="AlphaFoldDB" id="A0A3N6W4L6"/>
<evidence type="ECO:0000256" key="2">
    <source>
        <dbReference type="ARBA" id="ARBA00023315"/>
    </source>
</evidence>
<protein>
    <submittedName>
        <fullName evidence="4">GNAT family N-acetyltransferase</fullName>
    </submittedName>
</protein>
<keyword evidence="2" id="KW-0012">Acyltransferase</keyword>
<dbReference type="EMBL" id="RQJX01000020">
    <property type="protein sequence ID" value="RQN02479.1"/>
    <property type="molecule type" value="Genomic_DNA"/>
</dbReference>